<dbReference type="Pfam" id="PF00145">
    <property type="entry name" value="DNA_methylase"/>
    <property type="match status" value="1"/>
</dbReference>
<dbReference type="SUPFAM" id="SSF56349">
    <property type="entry name" value="DNA breaking-rejoining enzymes"/>
    <property type="match status" value="1"/>
</dbReference>
<organism evidence="5 6">
    <name type="scientific">Symbiodinium microadriaticum</name>
    <name type="common">Dinoflagellate</name>
    <name type="synonym">Zooxanthella microadriatica</name>
    <dbReference type="NCBI Taxonomy" id="2951"/>
    <lineage>
        <taxon>Eukaryota</taxon>
        <taxon>Sar</taxon>
        <taxon>Alveolata</taxon>
        <taxon>Dinophyceae</taxon>
        <taxon>Suessiales</taxon>
        <taxon>Symbiodiniaceae</taxon>
        <taxon>Symbiodinium</taxon>
    </lineage>
</organism>
<gene>
    <name evidence="5" type="primary">DNMT3A</name>
    <name evidence="5" type="ORF">AK812_SmicGene32667</name>
</gene>
<dbReference type="InterPro" id="IPR029063">
    <property type="entry name" value="SAM-dependent_MTases_sf"/>
</dbReference>
<dbReference type="Proteomes" id="UP000186817">
    <property type="component" value="Unassembled WGS sequence"/>
</dbReference>
<dbReference type="GO" id="GO:0006310">
    <property type="term" value="P:DNA recombination"/>
    <property type="evidence" value="ECO:0007669"/>
    <property type="project" value="UniProtKB-KW"/>
</dbReference>
<evidence type="ECO:0000256" key="3">
    <source>
        <dbReference type="ARBA" id="ARBA00023172"/>
    </source>
</evidence>
<keyword evidence="2 5" id="KW-0808">Transferase</keyword>
<keyword evidence="3" id="KW-0233">DNA recombination</keyword>
<dbReference type="GO" id="GO:0003677">
    <property type="term" value="F:DNA binding"/>
    <property type="evidence" value="ECO:0007669"/>
    <property type="project" value="InterPro"/>
</dbReference>
<dbReference type="EMBL" id="LSRX01000926">
    <property type="protein sequence ID" value="OLP86253.1"/>
    <property type="molecule type" value="Genomic_DNA"/>
</dbReference>
<keyword evidence="1 5" id="KW-0489">Methyltransferase</keyword>
<accession>A0A1Q9CTM6</accession>
<dbReference type="InterPro" id="IPR011010">
    <property type="entry name" value="DNA_brk_join_enz"/>
</dbReference>
<dbReference type="GO" id="GO:0032259">
    <property type="term" value="P:methylation"/>
    <property type="evidence" value="ECO:0007669"/>
    <property type="project" value="UniProtKB-KW"/>
</dbReference>
<protein>
    <submittedName>
        <fullName evidence="5">DNA (Cytosine-5)-methyltransferase 3A</fullName>
    </submittedName>
</protein>
<name>A0A1Q9CTM6_SYMMI</name>
<feature type="region of interest" description="Disordered" evidence="4">
    <location>
        <begin position="1066"/>
        <end position="1146"/>
    </location>
</feature>
<reference evidence="5 6" key="1">
    <citation type="submission" date="2016-02" db="EMBL/GenBank/DDBJ databases">
        <title>Genome analysis of coral dinoflagellate symbionts highlights evolutionary adaptations to a symbiotic lifestyle.</title>
        <authorList>
            <person name="Aranda M."/>
            <person name="Li Y."/>
            <person name="Liew Y.J."/>
            <person name="Baumgarten S."/>
            <person name="Simakov O."/>
            <person name="Wilson M."/>
            <person name="Piel J."/>
            <person name="Ashoor H."/>
            <person name="Bougouffa S."/>
            <person name="Bajic V.B."/>
            <person name="Ryu T."/>
            <person name="Ravasi T."/>
            <person name="Bayer T."/>
            <person name="Micklem G."/>
            <person name="Kim H."/>
            <person name="Bhak J."/>
            <person name="Lajeunesse T.C."/>
            <person name="Voolstra C.R."/>
        </authorList>
    </citation>
    <scope>NUCLEOTIDE SEQUENCE [LARGE SCALE GENOMIC DNA]</scope>
    <source>
        <strain evidence="5 6">CCMP2467</strain>
    </source>
</reference>
<evidence type="ECO:0000313" key="6">
    <source>
        <dbReference type="Proteomes" id="UP000186817"/>
    </source>
</evidence>
<evidence type="ECO:0000256" key="4">
    <source>
        <dbReference type="SAM" id="MobiDB-lite"/>
    </source>
</evidence>
<dbReference type="GO" id="GO:0008168">
    <property type="term" value="F:methyltransferase activity"/>
    <property type="evidence" value="ECO:0007669"/>
    <property type="project" value="UniProtKB-KW"/>
</dbReference>
<dbReference type="Gene3D" id="1.10.443.10">
    <property type="entry name" value="Intergrase catalytic core"/>
    <property type="match status" value="1"/>
</dbReference>
<dbReference type="SUPFAM" id="SSF53335">
    <property type="entry name" value="S-adenosyl-L-methionine-dependent methyltransferases"/>
    <property type="match status" value="1"/>
</dbReference>
<feature type="region of interest" description="Disordered" evidence="4">
    <location>
        <begin position="848"/>
        <end position="874"/>
    </location>
</feature>
<dbReference type="InterPro" id="IPR013762">
    <property type="entry name" value="Integrase-like_cat_sf"/>
</dbReference>
<evidence type="ECO:0000313" key="5">
    <source>
        <dbReference type="EMBL" id="OLP86253.1"/>
    </source>
</evidence>
<feature type="compositionally biased region" description="Low complexity" evidence="4">
    <location>
        <begin position="848"/>
        <end position="863"/>
    </location>
</feature>
<proteinExistence type="predicted"/>
<dbReference type="GO" id="GO:0015074">
    <property type="term" value="P:DNA integration"/>
    <property type="evidence" value="ECO:0007669"/>
    <property type="project" value="InterPro"/>
</dbReference>
<dbReference type="OrthoDB" id="412498at2759"/>
<sequence length="2143" mass="237094">MAACSPKEVAASLEVLRWLEEPVGLQVDIFDDGFELLRHIILEAWVEARASDREMLQPLLDLLTSLKFRSRDPILTATPLGGHMGFRACLEERPHHVRTLQDRRLWIWALVPVWGAARFSAQYLLSMVDVSPQDPVLTRVFSIQEVPLRADSLVGAGVPSWAVELTARGVEHEVAALPEPEQRRADFPRDPVVRRASMQAALEAAKPQNLVQTLSALDADVLASSTVSSNASRVRMYETICRIAEVEAWPVSQRSVRIFAACLKQGHYKSVKIYFSAVLGHQMRTMGMAVPPEVQRCITDSSRAALRGAGPSKLKDYFHVPVLRKVIRQDAGAEGFSPGRPDHMADVLLVCCWFMFREIEASASQVCHVYMNTGANEVSVMLPVQKTDSRGLLCTRTLKCACRVSRQDLCPFHAMKRHLLRLSANGHEAVSSRAPLFPDATGSVMTKETFVRHVRATLAACDVELTREFQGQELQRFTGHIARVSGAQWLHNLGVPLQMLQILGRWASLTILKYLQAAPLRVLPDVAASALTQGQPSGQGAAPWLTVSGAAGATETVVLEDSDNPDDGLATAPRLARKRKAPASGDQGVSDRAVGLGGRSAVPDIGPPLRETTCEGEVAALSLEVATMRAALEELRSQESFVVQGRSRKHHRIGVPESANVPSRWATVCGWRYGLGQFYRAASIGEADCRCRRCFPECFDRAEGSDLESGGSDESSACGAGNFRVVGSELYDFDGDFGKIGRAVAFSGHMTSSSAGDSMDALASQAGAGSVVRKYLEARGIRSVGTLAMVARDEDGFEDAIVRPLVSGFDHPDGRLELTAEEAPIARAVLLYMFHLAKETRQATAAVATTPGTPASSPAVAGGTKTNATEKAPRTLPPKVWSEAVNRYNEITIAGCKREFPVRRLLGAESVMARFHWEHTVSRCYTPLELGELISKRSFTSTNEVNHLATKKRPTKLQFDGESLQTEEDSTWEPRSLWAVVDGLDAIRWCHILFQVGEEMQINLFFEEMICRARQRPNKVEIFREYYAAVSWRICMALNTGRTYKEATDDILNDVIMWNEYMAREPKEDKKRKRPEASETISTQPWLPKPPLGGKTDRQIGNGSVSHGSARRGDGTMAVPTTRGDLPPVAQDDPPPPVSMAAASQAATASSRPSWFPLRGDSASPVPGLQNHGDLILLTFFDGVGSSVLALQSLGIRIRATLEWEIDEAALKVSSQVYKGLRMKRGDITMDDPEAVAKIVGDMLREKDSAILVTAAPPCTDYSAVNGSAEGREGASGSLFVTFVHFITAVEKALGRRLPMLVENVLMQNGTDTQWFGEKLQAEPIIADSAAFGMISRPRTWWSRIDWTRTTQHPYRPDQPLKWDKFQGLRRLLVAAEKDRPDSFSMPGLSFHASIQNGSRTLPCLTTPAPSAEGRPPPKRMKGKLSAQARQRWLSGHRQYAPWVYEDHALVFEKSGEGQLLPAELTEQLHHYPAGLTRCESVTPKDRHRLLGNSWHLGIARILIALVLLSNIATVTAFDDRGLDFFLAEAKNRALPVAGHLSTATVAAVEPSHDMLEQWWHSLDLTHPLLVKPKVEPAVERTMQDIVQLGPAVVHYREQAVAAVKQLKVEMQAETTAWFQSLPEHVARAYSLEDNQVVQIPMFMRLLRGCGYPDCDNLEADLNRGFPLLGTLRRSPGWHTRTDDWYDHPVTEEVFSSLNCRHIRQRAKAHKADPEWECMLKEVLQERDQGRIQGPFRAHESWGFRAVATDGDDLVPMPSGPAYAAFAFSVVQEGSDGSKKVRRCEDYRRSHHNSTIKALDKPPHDSVESYVRILLAWAFLGILAQVWCQDLMAAYRQYPVLAVAHAYMLLQLPQGISVWRHAVLPFGASASVWHFNRCTEQLPSFLQKVLGVWLAVSSAGIEDSLTPEEASWAGQRYIRFTRGPMVAVIRFIPVRSGFERTSVAYADAYFKMGETAWKVGHAQPRHWTRQPVAKLQNGWGFIVRHLHGTTAGFGQVPAEVVSKYGSRKAYIFFLEVNAQVLALLANHRNMGPFWVGFIDNKAGKAALSRGFTADSCINNLLCFFWSLCAELKWFAHFEWVASHLNPADPISRGDPSIATQLQACSLQGVPNGYWRLLMQIADDMQYACGQAVSDALNLEFSFA</sequence>
<keyword evidence="6" id="KW-1185">Reference proteome</keyword>
<dbReference type="Gene3D" id="3.40.50.150">
    <property type="entry name" value="Vaccinia Virus protein VP39"/>
    <property type="match status" value="1"/>
</dbReference>
<evidence type="ECO:0000256" key="1">
    <source>
        <dbReference type="ARBA" id="ARBA00022603"/>
    </source>
</evidence>
<feature type="region of interest" description="Disordered" evidence="4">
    <location>
        <begin position="559"/>
        <end position="609"/>
    </location>
</feature>
<dbReference type="InterPro" id="IPR001525">
    <property type="entry name" value="C5_MeTfrase"/>
</dbReference>
<comment type="caution">
    <text evidence="5">The sequence shown here is derived from an EMBL/GenBank/DDBJ whole genome shotgun (WGS) entry which is preliminary data.</text>
</comment>
<evidence type="ECO:0000256" key="2">
    <source>
        <dbReference type="ARBA" id="ARBA00022679"/>
    </source>
</evidence>